<dbReference type="Gene3D" id="3.80.10.10">
    <property type="entry name" value="Ribonuclease Inhibitor"/>
    <property type="match status" value="1"/>
</dbReference>
<dbReference type="PANTHER" id="PTHR45631:SF181">
    <property type="entry name" value="RECEPTOR-LIKE PROTEIN 4"/>
    <property type="match status" value="1"/>
</dbReference>
<feature type="domain" description="Malectin-like" evidence="10">
    <location>
        <begin position="4"/>
        <end position="263"/>
    </location>
</feature>
<dbReference type="OMA" id="CEYDANR"/>
<keyword evidence="5" id="KW-0677">Repeat</keyword>
<keyword evidence="2" id="KW-0433">Leucine-rich repeat</keyword>
<reference evidence="12" key="1">
    <citation type="journal article" date="2015" name="Nat. Plants">
        <title>Genome expansion of Arabis alpina linked with retrotransposition and reduced symmetric DNA methylation.</title>
        <authorList>
            <person name="Willing E.M."/>
            <person name="Rawat V."/>
            <person name="Mandakova T."/>
            <person name="Maumus F."/>
            <person name="James G.V."/>
            <person name="Nordstroem K.J."/>
            <person name="Becker C."/>
            <person name="Warthmann N."/>
            <person name="Chica C."/>
            <person name="Szarzynska B."/>
            <person name="Zytnicki M."/>
            <person name="Albani M.C."/>
            <person name="Kiefer C."/>
            <person name="Bergonzi S."/>
            <person name="Castaings L."/>
            <person name="Mateos J.L."/>
            <person name="Berns M.C."/>
            <person name="Bujdoso N."/>
            <person name="Piofczyk T."/>
            <person name="de Lorenzo L."/>
            <person name="Barrero-Sicilia C."/>
            <person name="Mateos I."/>
            <person name="Piednoel M."/>
            <person name="Hagmann J."/>
            <person name="Chen-Min-Tao R."/>
            <person name="Iglesias-Fernandez R."/>
            <person name="Schuster S.C."/>
            <person name="Alonso-Blanco C."/>
            <person name="Roudier F."/>
            <person name="Carbonero P."/>
            <person name="Paz-Ares J."/>
            <person name="Davis S.J."/>
            <person name="Pecinka A."/>
            <person name="Quesneville H."/>
            <person name="Colot V."/>
            <person name="Lysak M.A."/>
            <person name="Weigel D."/>
            <person name="Coupland G."/>
            <person name="Schneeberger K."/>
        </authorList>
    </citation>
    <scope>NUCLEOTIDE SEQUENCE [LARGE SCALE GENOMIC DNA]</scope>
    <source>
        <strain evidence="12">cv. Pajares</strain>
    </source>
</reference>
<evidence type="ECO:0000256" key="3">
    <source>
        <dbReference type="ARBA" id="ARBA00022692"/>
    </source>
</evidence>
<accession>A0A087H8E7</accession>
<evidence type="ECO:0000259" key="10">
    <source>
        <dbReference type="Pfam" id="PF12819"/>
    </source>
</evidence>
<comment type="subcellular location">
    <subcellularLocation>
        <location evidence="1">Membrane</location>
        <topology evidence="1">Single-pass membrane protein</topology>
    </subcellularLocation>
</comment>
<keyword evidence="7 9" id="KW-0472">Membrane</keyword>
<protein>
    <recommendedName>
        <fullName evidence="10">Malectin-like domain-containing protein</fullName>
    </recommendedName>
</protein>
<dbReference type="Pfam" id="PF13855">
    <property type="entry name" value="LRR_8"/>
    <property type="match status" value="1"/>
</dbReference>
<evidence type="ECO:0000313" key="11">
    <source>
        <dbReference type="EMBL" id="KFK38399.1"/>
    </source>
</evidence>
<keyword evidence="6 9" id="KW-1133">Transmembrane helix</keyword>
<evidence type="ECO:0000256" key="2">
    <source>
        <dbReference type="ARBA" id="ARBA00022614"/>
    </source>
</evidence>
<dbReference type="SUPFAM" id="SSF52058">
    <property type="entry name" value="L domain-like"/>
    <property type="match status" value="1"/>
</dbReference>
<evidence type="ECO:0000256" key="1">
    <source>
        <dbReference type="ARBA" id="ARBA00004167"/>
    </source>
</evidence>
<dbReference type="Proteomes" id="UP000029120">
    <property type="component" value="Chromosome 3"/>
</dbReference>
<dbReference type="Gene3D" id="2.60.120.430">
    <property type="entry name" value="Galactose-binding lectin"/>
    <property type="match status" value="1"/>
</dbReference>
<dbReference type="eggNOG" id="KOG0619">
    <property type="taxonomic scope" value="Eukaryota"/>
</dbReference>
<proteinExistence type="predicted"/>
<name>A0A087H8E7_ARAAL</name>
<dbReference type="AlphaFoldDB" id="A0A087H8E7"/>
<gene>
    <name evidence="11" type="ordered locus">AALP_Aa3g108000</name>
</gene>
<evidence type="ECO:0000256" key="9">
    <source>
        <dbReference type="SAM" id="Phobius"/>
    </source>
</evidence>
<keyword evidence="4" id="KW-0732">Signal</keyword>
<keyword evidence="12" id="KW-1185">Reference proteome</keyword>
<dbReference type="InterPro" id="IPR032675">
    <property type="entry name" value="LRR_dom_sf"/>
</dbReference>
<evidence type="ECO:0000256" key="6">
    <source>
        <dbReference type="ARBA" id="ARBA00022989"/>
    </source>
</evidence>
<dbReference type="PANTHER" id="PTHR45631">
    <property type="entry name" value="OS07G0107800 PROTEIN-RELATED"/>
    <property type="match status" value="1"/>
</dbReference>
<dbReference type="OrthoDB" id="1060944at2759"/>
<evidence type="ECO:0000313" key="12">
    <source>
        <dbReference type="Proteomes" id="UP000029120"/>
    </source>
</evidence>
<dbReference type="GO" id="GO:0016020">
    <property type="term" value="C:membrane"/>
    <property type="evidence" value="ECO:0007669"/>
    <property type="project" value="UniProtKB-SubCell"/>
</dbReference>
<dbReference type="EMBL" id="CM002871">
    <property type="protein sequence ID" value="KFK38399.1"/>
    <property type="molecule type" value="Genomic_DNA"/>
</dbReference>
<dbReference type="Gramene" id="KFK38399">
    <property type="protein sequence ID" value="KFK38399"/>
    <property type="gene ID" value="AALP_AA3G108000"/>
</dbReference>
<evidence type="ECO:0000256" key="4">
    <source>
        <dbReference type="ARBA" id="ARBA00022729"/>
    </source>
</evidence>
<dbReference type="InterPro" id="IPR024788">
    <property type="entry name" value="Malectin-like_Carb-bd_dom"/>
</dbReference>
<dbReference type="InterPro" id="IPR001611">
    <property type="entry name" value="Leu-rich_rpt"/>
</dbReference>
<keyword evidence="8" id="KW-0675">Receptor</keyword>
<sequence length="470" mass="52005">MGQYSMRVFFGLVSLGKEAIFDISIEGTRVSSLLRGWSSHDDQVFAESLVYLLNGTATICFHSVGLGDPAIISFELLQVEDTAYNGGQSRDNGVVQRTVTRLNYGARKGKFDEDYNGDIWGGNRFWSPKKAGARIITVNAIKNASASPNFYPEELYQSALVSRDEELDLSYTMEAEPGKNYSVWLHFAEIDDSITLEGERVFDVLVNGNTVFEDEDIIKLTGESYTALVLNSTVSVTGKSLVIVLHPKLGSHALISAIEIFEVIKMESRTSRDEVIVLQLLKKALRVPSRTGWNGDPCVPQQHPWNGVHCQLDGNGKQTRWFIDALLKGLLTSNISTLKHLHNINLSHNNIHGGITASLGYIKSLEVLDLSYNSFNGSVPGSLRELTSLRILKLEGNPLLENVAAPVRESKHHTSSHRQATIISVTVSLSFLVIAALVCAAIWWRRQQDITRAQHKAAGRAPYAKFELPL</sequence>
<dbReference type="FunFam" id="3.80.10.10:FF:000129">
    <property type="entry name" value="Leucine-rich repeat receptor-like kinase"/>
    <property type="match status" value="1"/>
</dbReference>
<evidence type="ECO:0000256" key="7">
    <source>
        <dbReference type="ARBA" id="ARBA00023136"/>
    </source>
</evidence>
<keyword evidence="3 9" id="KW-0812">Transmembrane</keyword>
<organism evidence="11 12">
    <name type="scientific">Arabis alpina</name>
    <name type="common">Alpine rock-cress</name>
    <dbReference type="NCBI Taxonomy" id="50452"/>
    <lineage>
        <taxon>Eukaryota</taxon>
        <taxon>Viridiplantae</taxon>
        <taxon>Streptophyta</taxon>
        <taxon>Embryophyta</taxon>
        <taxon>Tracheophyta</taxon>
        <taxon>Spermatophyta</taxon>
        <taxon>Magnoliopsida</taxon>
        <taxon>eudicotyledons</taxon>
        <taxon>Gunneridae</taxon>
        <taxon>Pentapetalae</taxon>
        <taxon>rosids</taxon>
        <taxon>malvids</taxon>
        <taxon>Brassicales</taxon>
        <taxon>Brassicaceae</taxon>
        <taxon>Arabideae</taxon>
        <taxon>Arabis</taxon>
    </lineage>
</organism>
<evidence type="ECO:0000256" key="8">
    <source>
        <dbReference type="ARBA" id="ARBA00023170"/>
    </source>
</evidence>
<dbReference type="Pfam" id="PF12819">
    <property type="entry name" value="Malectin_like"/>
    <property type="match status" value="1"/>
</dbReference>
<feature type="transmembrane region" description="Helical" evidence="9">
    <location>
        <begin position="422"/>
        <end position="444"/>
    </location>
</feature>
<evidence type="ECO:0000256" key="5">
    <source>
        <dbReference type="ARBA" id="ARBA00022737"/>
    </source>
</evidence>